<keyword evidence="1" id="KW-0732">Signal</keyword>
<gene>
    <name evidence="2" type="ORF">KP509_17G005700</name>
</gene>
<comment type="caution">
    <text evidence="2">The sequence shown here is derived from an EMBL/GenBank/DDBJ whole genome shotgun (WGS) entry which is preliminary data.</text>
</comment>
<dbReference type="AlphaFoldDB" id="A0A8T2SRU8"/>
<keyword evidence="3" id="KW-1185">Reference proteome</keyword>
<proteinExistence type="predicted"/>
<feature type="chain" id="PRO_5035828319" description="Secreted protein" evidence="1">
    <location>
        <begin position="22"/>
        <end position="48"/>
    </location>
</feature>
<reference evidence="2" key="1">
    <citation type="submission" date="2021-08" db="EMBL/GenBank/DDBJ databases">
        <title>WGS assembly of Ceratopteris richardii.</title>
        <authorList>
            <person name="Marchant D.B."/>
            <person name="Chen G."/>
            <person name="Jenkins J."/>
            <person name="Shu S."/>
            <person name="Leebens-Mack J."/>
            <person name="Grimwood J."/>
            <person name="Schmutz J."/>
            <person name="Soltis P."/>
            <person name="Soltis D."/>
            <person name="Chen Z.-H."/>
        </authorList>
    </citation>
    <scope>NUCLEOTIDE SEQUENCE</scope>
    <source>
        <strain evidence="2">Whitten #5841</strain>
        <tissue evidence="2">Leaf</tissue>
    </source>
</reference>
<sequence>MVALCQLVFACACMCVRICACTCVNVCVCVCVCCLGGKGVCIGLVCCV</sequence>
<organism evidence="2 3">
    <name type="scientific">Ceratopteris richardii</name>
    <name type="common">Triangle waterfern</name>
    <dbReference type="NCBI Taxonomy" id="49495"/>
    <lineage>
        <taxon>Eukaryota</taxon>
        <taxon>Viridiplantae</taxon>
        <taxon>Streptophyta</taxon>
        <taxon>Embryophyta</taxon>
        <taxon>Tracheophyta</taxon>
        <taxon>Polypodiopsida</taxon>
        <taxon>Polypodiidae</taxon>
        <taxon>Polypodiales</taxon>
        <taxon>Pteridineae</taxon>
        <taxon>Pteridaceae</taxon>
        <taxon>Parkerioideae</taxon>
        <taxon>Ceratopteris</taxon>
    </lineage>
</organism>
<evidence type="ECO:0000313" key="3">
    <source>
        <dbReference type="Proteomes" id="UP000825935"/>
    </source>
</evidence>
<accession>A0A8T2SRU8</accession>
<protein>
    <recommendedName>
        <fullName evidence="4">Secreted protein</fullName>
    </recommendedName>
</protein>
<evidence type="ECO:0008006" key="4">
    <source>
        <dbReference type="Google" id="ProtNLM"/>
    </source>
</evidence>
<evidence type="ECO:0000313" key="2">
    <source>
        <dbReference type="EMBL" id="KAH7372462.1"/>
    </source>
</evidence>
<dbReference type="EMBL" id="CM035422">
    <property type="protein sequence ID" value="KAH7372462.1"/>
    <property type="molecule type" value="Genomic_DNA"/>
</dbReference>
<evidence type="ECO:0000256" key="1">
    <source>
        <dbReference type="SAM" id="SignalP"/>
    </source>
</evidence>
<dbReference type="Proteomes" id="UP000825935">
    <property type="component" value="Chromosome 17"/>
</dbReference>
<feature type="signal peptide" evidence="1">
    <location>
        <begin position="1"/>
        <end position="21"/>
    </location>
</feature>
<name>A0A8T2SRU8_CERRI</name>